<dbReference type="Pfam" id="PF11849">
    <property type="entry name" value="DUF3369"/>
    <property type="match status" value="1"/>
</dbReference>
<name>A0A916TLI1_9HYPH</name>
<dbReference type="InterPro" id="IPR001633">
    <property type="entry name" value="EAL_dom"/>
</dbReference>
<dbReference type="PANTHER" id="PTHR33121">
    <property type="entry name" value="CYCLIC DI-GMP PHOSPHODIESTERASE PDEF"/>
    <property type="match status" value="1"/>
</dbReference>
<dbReference type="InterPro" id="IPR001789">
    <property type="entry name" value="Sig_transdc_resp-reg_receiver"/>
</dbReference>
<dbReference type="RefSeq" id="WP_208998499.1">
    <property type="nucleotide sequence ID" value="NZ_BMFA01000008.1"/>
</dbReference>
<feature type="domain" description="GGDEF" evidence="4">
    <location>
        <begin position="344"/>
        <end position="476"/>
    </location>
</feature>
<feature type="domain" description="EAL" evidence="3">
    <location>
        <begin position="485"/>
        <end position="738"/>
    </location>
</feature>
<dbReference type="InterPro" id="IPR050706">
    <property type="entry name" value="Cyclic-di-GMP_PDE-like"/>
</dbReference>
<dbReference type="SMART" id="SM00267">
    <property type="entry name" value="GGDEF"/>
    <property type="match status" value="1"/>
</dbReference>
<accession>A0A916TLI1</accession>
<dbReference type="InterPro" id="IPR043128">
    <property type="entry name" value="Rev_trsase/Diguanyl_cyclase"/>
</dbReference>
<gene>
    <name evidence="5" type="ORF">GCM10011316_27030</name>
</gene>
<evidence type="ECO:0000313" key="6">
    <source>
        <dbReference type="Proteomes" id="UP000605148"/>
    </source>
</evidence>
<dbReference type="PROSITE" id="PS50883">
    <property type="entry name" value="EAL"/>
    <property type="match status" value="1"/>
</dbReference>
<comment type="caution">
    <text evidence="5">The sequence shown here is derived from an EMBL/GenBank/DDBJ whole genome shotgun (WGS) entry which is preliminary data.</text>
</comment>
<dbReference type="SMART" id="SM00052">
    <property type="entry name" value="EAL"/>
    <property type="match status" value="1"/>
</dbReference>
<feature type="domain" description="Response regulatory" evidence="2">
    <location>
        <begin position="22"/>
        <end position="146"/>
    </location>
</feature>
<reference evidence="5" key="2">
    <citation type="submission" date="2020-09" db="EMBL/GenBank/DDBJ databases">
        <authorList>
            <person name="Sun Q."/>
            <person name="Zhou Y."/>
        </authorList>
    </citation>
    <scope>NUCLEOTIDE SEQUENCE</scope>
    <source>
        <strain evidence="5">CGMCC 1.12426</strain>
    </source>
</reference>
<dbReference type="Proteomes" id="UP000605148">
    <property type="component" value="Unassembled WGS sequence"/>
</dbReference>
<sequence length="746" mass="82500">MPMDFLAKSERKATPTTLAPWKVLIVDDDQEVHEATRIALSGCRLEERGLKLYHALSMAEAKPVLEENKDIAVALIDVVMETDTAGLDLVSWIRHDLANPLIRLVLRTGQPGYAPQIDVIQKYEIDDYKEKSELTRAKLVTTIVTGLRGFKLLTDLENNRCNLKTLNLHFADLVEKNSVRDFAGGVLEQIGSLVGVAPEGLVCAVDRDTGEEERPAIRVLAAAGAYVGMVDRPLEAIPSEEVRNSIMACIATGETQHQPFSSCLALKTRGGLRAAIHVGIPYAVLQRLLGEEVLQLFVMNSRLGYEKTALMEHIHRLAYEDHVTGLYSYAAFLEKFRRVHGTGRALSVLLLDIQRFRMIEHGIGDEKIGQFLKKVGIRLKSGFPNAHVVARKEVDEFLIVLDAVPAERLSQVVDVIEGLFNEPITVGDNVFNIRMRVGIANSGDHGDDPEQLARYASIALNDLRQRGIGTYAVFNPAMQEVAFERLRLTSLLTGTAGKTEFLVYFQPILQADTENLYSCEALMRFRTSAGDFLNTQRMIEAAEASGMILDVGAWMLKSAMSDYMAMGRNTDGIHLNLNLSPKQAQSSRIYADIDAAIEATGMPLNRLVFEVTEGLFLNNDQETISFLEWIRKNGGKVVIDDFGTGYSSFSYLRKLPVDGIKVDRAFITNMDQDDDALAVVRSILAVAQALGLEVTAEGVETLAQRNILRDLGCTYLQGYLYSKAVPNSELAGFIQRANEPGFISIS</sequence>
<keyword evidence="1" id="KW-0597">Phosphoprotein</keyword>
<dbReference type="InterPro" id="IPR035919">
    <property type="entry name" value="EAL_sf"/>
</dbReference>
<dbReference type="AlphaFoldDB" id="A0A916TLI1"/>
<feature type="modified residue" description="4-aspartylphosphate" evidence="1">
    <location>
        <position position="77"/>
    </location>
</feature>
<protein>
    <submittedName>
        <fullName evidence="5">Diguanylate cyclase</fullName>
    </submittedName>
</protein>
<keyword evidence="6" id="KW-1185">Reference proteome</keyword>
<reference evidence="5" key="1">
    <citation type="journal article" date="2014" name="Int. J. Syst. Evol. Microbiol.">
        <title>Complete genome sequence of Corynebacterium casei LMG S-19264T (=DSM 44701T), isolated from a smear-ripened cheese.</title>
        <authorList>
            <consortium name="US DOE Joint Genome Institute (JGI-PGF)"/>
            <person name="Walter F."/>
            <person name="Albersmeier A."/>
            <person name="Kalinowski J."/>
            <person name="Ruckert C."/>
        </authorList>
    </citation>
    <scope>NUCLEOTIDE SEQUENCE</scope>
    <source>
        <strain evidence="5">CGMCC 1.12426</strain>
    </source>
</reference>
<dbReference type="GO" id="GO:0071111">
    <property type="term" value="F:cyclic-guanylate-specific phosphodiesterase activity"/>
    <property type="evidence" value="ECO:0007669"/>
    <property type="project" value="InterPro"/>
</dbReference>
<evidence type="ECO:0000259" key="4">
    <source>
        <dbReference type="PROSITE" id="PS50887"/>
    </source>
</evidence>
<dbReference type="Gene3D" id="3.30.70.270">
    <property type="match status" value="1"/>
</dbReference>
<dbReference type="Gene3D" id="3.20.20.450">
    <property type="entry name" value="EAL domain"/>
    <property type="match status" value="1"/>
</dbReference>
<evidence type="ECO:0000259" key="3">
    <source>
        <dbReference type="PROSITE" id="PS50883"/>
    </source>
</evidence>
<dbReference type="SUPFAM" id="SSF52172">
    <property type="entry name" value="CheY-like"/>
    <property type="match status" value="1"/>
</dbReference>
<dbReference type="InterPro" id="IPR000160">
    <property type="entry name" value="GGDEF_dom"/>
</dbReference>
<dbReference type="InterPro" id="IPR011006">
    <property type="entry name" value="CheY-like_superfamily"/>
</dbReference>
<dbReference type="CDD" id="cd01949">
    <property type="entry name" value="GGDEF"/>
    <property type="match status" value="1"/>
</dbReference>
<dbReference type="Pfam" id="PF00990">
    <property type="entry name" value="GGDEF"/>
    <property type="match status" value="1"/>
</dbReference>
<evidence type="ECO:0000313" key="5">
    <source>
        <dbReference type="EMBL" id="GGB53624.1"/>
    </source>
</evidence>
<evidence type="ECO:0000259" key="2">
    <source>
        <dbReference type="PROSITE" id="PS50110"/>
    </source>
</evidence>
<dbReference type="EMBL" id="BMFA01000008">
    <property type="protein sequence ID" value="GGB53624.1"/>
    <property type="molecule type" value="Genomic_DNA"/>
</dbReference>
<dbReference type="SMART" id="SM00448">
    <property type="entry name" value="REC"/>
    <property type="match status" value="1"/>
</dbReference>
<dbReference type="PANTHER" id="PTHR33121:SF70">
    <property type="entry name" value="SIGNALING PROTEIN YKOW"/>
    <property type="match status" value="1"/>
</dbReference>
<dbReference type="Gene3D" id="3.40.50.2300">
    <property type="match status" value="1"/>
</dbReference>
<dbReference type="GO" id="GO:0000160">
    <property type="term" value="P:phosphorelay signal transduction system"/>
    <property type="evidence" value="ECO:0007669"/>
    <property type="project" value="InterPro"/>
</dbReference>
<organism evidence="5 6">
    <name type="scientific">Roseibium aquae</name>
    <dbReference type="NCBI Taxonomy" id="1323746"/>
    <lineage>
        <taxon>Bacteria</taxon>
        <taxon>Pseudomonadati</taxon>
        <taxon>Pseudomonadota</taxon>
        <taxon>Alphaproteobacteria</taxon>
        <taxon>Hyphomicrobiales</taxon>
        <taxon>Stappiaceae</taxon>
        <taxon>Roseibium</taxon>
    </lineage>
</organism>
<dbReference type="PROSITE" id="PS50887">
    <property type="entry name" value="GGDEF"/>
    <property type="match status" value="1"/>
</dbReference>
<evidence type="ECO:0000256" key="1">
    <source>
        <dbReference type="PROSITE-ProRule" id="PRU00169"/>
    </source>
</evidence>
<dbReference type="SUPFAM" id="SSF55073">
    <property type="entry name" value="Nucleotide cyclase"/>
    <property type="match status" value="1"/>
</dbReference>
<dbReference type="InterPro" id="IPR021800">
    <property type="entry name" value="DUF3369"/>
</dbReference>
<dbReference type="PROSITE" id="PS50110">
    <property type="entry name" value="RESPONSE_REGULATORY"/>
    <property type="match status" value="1"/>
</dbReference>
<dbReference type="Pfam" id="PF00563">
    <property type="entry name" value="EAL"/>
    <property type="match status" value="1"/>
</dbReference>
<dbReference type="SUPFAM" id="SSF141868">
    <property type="entry name" value="EAL domain-like"/>
    <property type="match status" value="1"/>
</dbReference>
<dbReference type="CDD" id="cd01948">
    <property type="entry name" value="EAL"/>
    <property type="match status" value="1"/>
</dbReference>
<dbReference type="InterPro" id="IPR029787">
    <property type="entry name" value="Nucleotide_cyclase"/>
</dbReference>
<dbReference type="NCBIfam" id="TIGR00254">
    <property type="entry name" value="GGDEF"/>
    <property type="match status" value="1"/>
</dbReference>
<proteinExistence type="predicted"/>